<evidence type="ECO:0000313" key="2">
    <source>
        <dbReference type="EMBL" id="SPP63576.1"/>
    </source>
</evidence>
<gene>
    <name evidence="2" type="ORF">NITLEN_10662</name>
</gene>
<dbReference type="RefSeq" id="WP_121988087.1">
    <property type="nucleotide sequence ID" value="NZ_OUNR01000001.1"/>
</dbReference>
<evidence type="ECO:0000256" key="1">
    <source>
        <dbReference type="SAM" id="MobiDB-lite"/>
    </source>
</evidence>
<dbReference type="EMBL" id="OUNR01000001">
    <property type="protein sequence ID" value="SPP63576.1"/>
    <property type="molecule type" value="Genomic_DNA"/>
</dbReference>
<dbReference type="Proteomes" id="UP000248168">
    <property type="component" value="Unassembled WGS sequence"/>
</dbReference>
<feature type="region of interest" description="Disordered" evidence="1">
    <location>
        <begin position="212"/>
        <end position="233"/>
    </location>
</feature>
<protein>
    <submittedName>
        <fullName evidence="2">Uncharacterized protein</fullName>
    </submittedName>
</protein>
<name>A0A330L9H8_9BACT</name>
<dbReference type="AlphaFoldDB" id="A0A330L9H8"/>
<feature type="compositionally biased region" description="Basic and acidic residues" evidence="1">
    <location>
        <begin position="220"/>
        <end position="233"/>
    </location>
</feature>
<organism evidence="2 3">
    <name type="scientific">Nitrospira lenta</name>
    <dbReference type="NCBI Taxonomy" id="1436998"/>
    <lineage>
        <taxon>Bacteria</taxon>
        <taxon>Pseudomonadati</taxon>
        <taxon>Nitrospirota</taxon>
        <taxon>Nitrospiria</taxon>
        <taxon>Nitrospirales</taxon>
        <taxon>Nitrospiraceae</taxon>
        <taxon>Nitrospira</taxon>
    </lineage>
</organism>
<dbReference type="OrthoDB" id="5419571at2"/>
<dbReference type="InParanoid" id="A0A330L9H8"/>
<keyword evidence="3" id="KW-1185">Reference proteome</keyword>
<reference evidence="3" key="1">
    <citation type="submission" date="2018-04" db="EMBL/GenBank/DDBJ databases">
        <authorList>
            <person name="Lucker S."/>
            <person name="Sakoula D."/>
        </authorList>
    </citation>
    <scope>NUCLEOTIDE SEQUENCE [LARGE SCALE GENOMIC DNA]</scope>
</reference>
<proteinExistence type="predicted"/>
<evidence type="ECO:0000313" key="3">
    <source>
        <dbReference type="Proteomes" id="UP000248168"/>
    </source>
</evidence>
<accession>A0A330L9H8</accession>
<sequence>MSHCAYCTQRKGKRVCPGLNGLICSQCCGEHRLVRVTCPSDCVYLDSGSDYQQKRLGEQFMPLRREFYRELGEFGGQQAISLFNLIEVITVSFFQGRRDGQDAEVVAAIQGLRRTLSPLHVPSAPMPVFAEHLIKEYDAFKKQNPKQIADSSNAPEILDRAIKFVSDFSGKDFQSRRFLGGLIGYVTAYHPEIAANLQKKHEPGHIVLPGQSFMPPPAAEAHEHGPECQHHRH</sequence>